<dbReference type="GO" id="GO:0016810">
    <property type="term" value="F:hydrolase activity, acting on carbon-nitrogen (but not peptide) bonds"/>
    <property type="evidence" value="ECO:0007669"/>
    <property type="project" value="InterPro"/>
</dbReference>
<organism evidence="4 5">
    <name type="scientific">Butyrivibrio proteoclasticus (strain ATCC 51982 / DSM 14932 / B316)</name>
    <name type="common">Clostridium proteoclasticum</name>
    <dbReference type="NCBI Taxonomy" id="515622"/>
    <lineage>
        <taxon>Bacteria</taxon>
        <taxon>Bacillati</taxon>
        <taxon>Bacillota</taxon>
        <taxon>Clostridia</taxon>
        <taxon>Lachnospirales</taxon>
        <taxon>Lachnospiraceae</taxon>
        <taxon>Butyrivibrio</taxon>
    </lineage>
</organism>
<dbReference type="PANTHER" id="PTHR34216:SF3">
    <property type="entry name" value="POLY-BETA-1,6-N-ACETYL-D-GLUCOSAMINE N-DEACETYLASE"/>
    <property type="match status" value="1"/>
</dbReference>
<proteinExistence type="predicted"/>
<name>E0RZH1_BUTPB</name>
<comment type="subcellular location">
    <subcellularLocation>
        <location evidence="1">Secreted</location>
    </subcellularLocation>
</comment>
<dbReference type="PANTHER" id="PTHR34216">
    <property type="match status" value="1"/>
</dbReference>
<dbReference type="SUPFAM" id="SSF88713">
    <property type="entry name" value="Glycoside hydrolase/deacetylase"/>
    <property type="match status" value="1"/>
</dbReference>
<dbReference type="InterPro" id="IPR011330">
    <property type="entry name" value="Glyco_hydro/deAcase_b/a-brl"/>
</dbReference>
<gene>
    <name evidence="4" type="primary">est4A</name>
    <name evidence="4" type="ordered locus">bpr_I0420</name>
</gene>
<evidence type="ECO:0000313" key="5">
    <source>
        <dbReference type="Proteomes" id="UP000001299"/>
    </source>
</evidence>
<dbReference type="RefSeq" id="WP_013279825.1">
    <property type="nucleotide sequence ID" value="NC_014387.1"/>
</dbReference>
<dbReference type="eggNOG" id="COG0726">
    <property type="taxonomic scope" value="Bacteria"/>
</dbReference>
<keyword evidence="2" id="KW-0732">Signal</keyword>
<dbReference type="GO" id="GO:0005975">
    <property type="term" value="P:carbohydrate metabolic process"/>
    <property type="evidence" value="ECO:0007669"/>
    <property type="project" value="InterPro"/>
</dbReference>
<dbReference type="PROSITE" id="PS51677">
    <property type="entry name" value="NODB"/>
    <property type="match status" value="1"/>
</dbReference>
<dbReference type="InterPro" id="IPR002509">
    <property type="entry name" value="NODB_dom"/>
</dbReference>
<keyword evidence="5" id="KW-1185">Reference proteome</keyword>
<dbReference type="AlphaFoldDB" id="E0RZH1"/>
<dbReference type="InterPro" id="IPR051398">
    <property type="entry name" value="Polysacch_Deacetylase"/>
</dbReference>
<dbReference type="Proteomes" id="UP000001299">
    <property type="component" value="Chromosome 1"/>
</dbReference>
<dbReference type="Pfam" id="PF01522">
    <property type="entry name" value="Polysacc_deac_1"/>
    <property type="match status" value="2"/>
</dbReference>
<dbReference type="EMBL" id="CP001810">
    <property type="protein sequence ID" value="ADL33168.1"/>
    <property type="molecule type" value="Genomic_DNA"/>
</dbReference>
<dbReference type="GO" id="GO:0005576">
    <property type="term" value="C:extracellular region"/>
    <property type="evidence" value="ECO:0007669"/>
    <property type="project" value="UniProtKB-SubCell"/>
</dbReference>
<dbReference type="KEGG" id="bpb:bpr_I0420"/>
<evidence type="ECO:0000256" key="2">
    <source>
        <dbReference type="ARBA" id="ARBA00022729"/>
    </source>
</evidence>
<evidence type="ECO:0000256" key="1">
    <source>
        <dbReference type="ARBA" id="ARBA00004613"/>
    </source>
</evidence>
<dbReference type="HOGENOM" id="CLU_030024_6_1_9"/>
<evidence type="ECO:0000259" key="3">
    <source>
        <dbReference type="PROSITE" id="PS51677"/>
    </source>
</evidence>
<sequence length="322" mass="37430">MPNQNQQLTVSMYHYTRELQYSRYPQIKGMDLASFRKQLSFFKENFNVVRMEEVIEAIKGKYTLPEKALLLTFDDGYVDNYTYALPLLEEYGFQGSFFIPGKPVEEHCLLDVNKIHLILAVANVDSLLNDLLEKLDYYRGTEYDFPSNDELINEFAHANSWDTKEVIFIKRVLQTALPEKLRGIISSELFAKYLDVSEEIMARDLYLTRDQIRTLKRHGMHIGIHGYSHMWLGRASNEIAQNDIKKALEVMDEFTNHDEWTMNYPYGSYNENVLEFVKKNGAIAGFTTERGIATIGGKLDLQIKRYDCNDFPPKSQAFEFMA</sequence>
<evidence type="ECO:0000313" key="4">
    <source>
        <dbReference type="EMBL" id="ADL33168.1"/>
    </source>
</evidence>
<accession>E0RZH1</accession>
<protein>
    <submittedName>
        <fullName evidence="4">Polysaccharide deacetylase Est4A</fullName>
    </submittedName>
</protein>
<dbReference type="STRING" id="515622.bpr_I0420"/>
<feature type="domain" description="NodB homology" evidence="3">
    <location>
        <begin position="67"/>
        <end position="322"/>
    </location>
</feature>
<dbReference type="Gene3D" id="3.20.20.370">
    <property type="entry name" value="Glycoside hydrolase/deacetylase"/>
    <property type="match status" value="1"/>
</dbReference>
<reference evidence="4 5" key="1">
    <citation type="journal article" date="2010" name="PLoS ONE">
        <title>The glycobiome of the rumen bacterium Butyrivibrio proteoclasticus B316(T) highlights adaptation to a polysaccharide-rich environment.</title>
        <authorList>
            <person name="Kelly W.J."/>
            <person name="Leahy S.C."/>
            <person name="Altermann E."/>
            <person name="Yeoman C.J."/>
            <person name="Dunne J.C."/>
            <person name="Kong Z."/>
            <person name="Pacheco D.M."/>
            <person name="Li D."/>
            <person name="Noel S.J."/>
            <person name="Moon C.D."/>
            <person name="Cookson A.L."/>
            <person name="Attwood G.T."/>
        </authorList>
    </citation>
    <scope>NUCLEOTIDE SEQUENCE [LARGE SCALE GENOMIC DNA]</scope>
    <source>
        <strain evidence="5">ATCC 51982 / DSM 14932 / B316</strain>
    </source>
</reference>
<dbReference type="CDD" id="cd10971">
    <property type="entry name" value="CE4_DAC_u2_5s"/>
    <property type="match status" value="1"/>
</dbReference>